<proteinExistence type="inferred from homology"/>
<accession>A0A2C5YQM8</accession>
<dbReference type="GO" id="GO:0030170">
    <property type="term" value="F:pyridoxal phosphate binding"/>
    <property type="evidence" value="ECO:0007669"/>
    <property type="project" value="InterPro"/>
</dbReference>
<dbReference type="SUPFAM" id="SSF53383">
    <property type="entry name" value="PLP-dependent transferases"/>
    <property type="match status" value="1"/>
</dbReference>
<dbReference type="Gene3D" id="3.40.640.10">
    <property type="entry name" value="Type I PLP-dependent aspartate aminotransferase-like (Major domain)"/>
    <property type="match status" value="1"/>
</dbReference>
<organism evidence="4 5">
    <name type="scientific">Ophiocordyceps australis</name>
    <dbReference type="NCBI Taxonomy" id="1399860"/>
    <lineage>
        <taxon>Eukaryota</taxon>
        <taxon>Fungi</taxon>
        <taxon>Dikarya</taxon>
        <taxon>Ascomycota</taxon>
        <taxon>Pezizomycotina</taxon>
        <taxon>Sordariomycetes</taxon>
        <taxon>Hypocreomycetidae</taxon>
        <taxon>Hypocreales</taxon>
        <taxon>Ophiocordycipitaceae</taxon>
        <taxon>Ophiocordyceps</taxon>
    </lineage>
</organism>
<dbReference type="EMBL" id="NJEU01000723">
    <property type="protein sequence ID" value="PHH71067.1"/>
    <property type="molecule type" value="Genomic_DNA"/>
</dbReference>
<gene>
    <name evidence="4" type="ORF">CDD82_6764</name>
</gene>
<evidence type="ECO:0000256" key="2">
    <source>
        <dbReference type="ARBA" id="ARBA00022898"/>
    </source>
</evidence>
<dbReference type="PANTHER" id="PTHR42699">
    <property type="match status" value="1"/>
</dbReference>
<evidence type="ECO:0008006" key="6">
    <source>
        <dbReference type="Google" id="ProtNLM"/>
    </source>
</evidence>
<dbReference type="InterPro" id="IPR051750">
    <property type="entry name" value="Trans-sulfuration_enzymes"/>
</dbReference>
<dbReference type="Pfam" id="PF01053">
    <property type="entry name" value="Cys_Met_Meta_PP"/>
    <property type="match status" value="1"/>
</dbReference>
<dbReference type="AlphaFoldDB" id="A0A2C5YQM8"/>
<name>A0A2C5YQM8_9HYPO</name>
<dbReference type="Proteomes" id="UP000224854">
    <property type="component" value="Unassembled WGS sequence"/>
</dbReference>
<dbReference type="GO" id="GO:0003962">
    <property type="term" value="F:cystathionine gamma-synthase activity"/>
    <property type="evidence" value="ECO:0007669"/>
    <property type="project" value="TreeGrafter"/>
</dbReference>
<reference evidence="4 5" key="1">
    <citation type="submission" date="2017-06" db="EMBL/GenBank/DDBJ databases">
        <title>Ant-infecting Ophiocordyceps genomes reveal a high diversity of potential behavioral manipulation genes and a possible major role for enterotoxins.</title>
        <authorList>
            <person name="De Bekker C."/>
            <person name="Evans H.C."/>
            <person name="Brachmann A."/>
            <person name="Hughes D.P."/>
        </authorList>
    </citation>
    <scope>NUCLEOTIDE SEQUENCE [LARGE SCALE GENOMIC DNA]</scope>
    <source>
        <strain evidence="4 5">1348a</strain>
    </source>
</reference>
<protein>
    <recommendedName>
        <fullName evidence="6">Cystathionine gamma-synthase</fullName>
    </recommendedName>
</protein>
<evidence type="ECO:0000256" key="1">
    <source>
        <dbReference type="ARBA" id="ARBA00001933"/>
    </source>
</evidence>
<evidence type="ECO:0000313" key="4">
    <source>
        <dbReference type="EMBL" id="PHH71067.1"/>
    </source>
</evidence>
<dbReference type="OrthoDB" id="310895at2759"/>
<dbReference type="InterPro" id="IPR015424">
    <property type="entry name" value="PyrdxlP-dep_Trfase"/>
</dbReference>
<comment type="similarity">
    <text evidence="3">Belongs to the trans-sulfuration enzymes family.</text>
</comment>
<sequence>MASKLGDKIPDDEHAVSVSLPKWTDVEGWARRDDAVISQLQTGYPRFFIHRKIVQLANEVGRWAGKLPQNHACRRAASASGKTALLLPSEWMALICQAHLERHDKEGKEDKDDDIQVVYVGFDGQLSRVTRGAQQEPARSVSHRDLYVVLYPQRLWPHAKAFWQHTGFGISSRFAAYWLGNAPFVQESGLEGSETVPVQEAAQAALTLGQRLGDLYEAGLELVFLYPTGMSAMARTALGICSLQQQRGRGHRVGVFGFLYVDTLKVLSEVCGFDCVLYGQASVDALQADLEAGASIDALYTEFAGNPLLGSADLGRLHALSQTHGFVLVVDDTVGTPVNVDVARRCDVVCSSLTKMFSGACNVMGGSAVVSPSSRRREALCQALGAHQQQTGGPATYFASDLVVMERNSRDFAQRVATASRNAQALSRRLRRHPAVDTVYYPLGSPTQHLYDCCRRPGAGYGYLLSVCFVSPRAARAFHDGLDMAKGPSLGTNFSLCCAYTLLAHAAELEWAAEHGVVEHLVRISVGVEDLGRLERVVDAALAAAAEAEC</sequence>
<dbReference type="PANTHER" id="PTHR42699:SF1">
    <property type="entry name" value="CYSTATHIONINE GAMMA-SYNTHASE-RELATED"/>
    <property type="match status" value="1"/>
</dbReference>
<evidence type="ECO:0000313" key="5">
    <source>
        <dbReference type="Proteomes" id="UP000224854"/>
    </source>
</evidence>
<comment type="caution">
    <text evidence="4">The sequence shown here is derived from an EMBL/GenBank/DDBJ whole genome shotgun (WGS) entry which is preliminary data.</text>
</comment>
<dbReference type="GO" id="GO:0019346">
    <property type="term" value="P:transsulfuration"/>
    <property type="evidence" value="ECO:0007669"/>
    <property type="project" value="InterPro"/>
</dbReference>
<keyword evidence="5" id="KW-1185">Reference proteome</keyword>
<comment type="cofactor">
    <cofactor evidence="1 3">
        <name>pyridoxal 5'-phosphate</name>
        <dbReference type="ChEBI" id="CHEBI:597326"/>
    </cofactor>
</comment>
<dbReference type="InterPro" id="IPR000277">
    <property type="entry name" value="Cys/Met-Metab_PyrdxlP-dep_enz"/>
</dbReference>
<evidence type="ECO:0000256" key="3">
    <source>
        <dbReference type="RuleBase" id="RU362118"/>
    </source>
</evidence>
<dbReference type="Gene3D" id="3.90.1150.10">
    <property type="entry name" value="Aspartate Aminotransferase, domain 1"/>
    <property type="match status" value="1"/>
</dbReference>
<dbReference type="InterPro" id="IPR015422">
    <property type="entry name" value="PyrdxlP-dep_Trfase_small"/>
</dbReference>
<dbReference type="InterPro" id="IPR015421">
    <property type="entry name" value="PyrdxlP-dep_Trfase_major"/>
</dbReference>
<keyword evidence="2 3" id="KW-0663">Pyridoxal phosphate</keyword>